<sequence>MNSAEFISILSVAALSSVGHCIGMCGGFALLLSRFLSGKGKKFSLAVIAGYHLARICAYILLGFIFGSLGGVFTLSLAARGYVFFAIGIFMAVLGAALIKRGKVLNFIEKNVFLSKILNEKMKAAIAKNSVLGFLTLGFLNGLLPCGVVYYFLALAIASGSGAKGALIAATFGAVSFFAMSFYALVLKTTSEKFKKHALNLSGAAIIIYGIYLSFIGFTASNG</sequence>
<reference evidence="1 2" key="1">
    <citation type="submission" date="2016-07" db="EMBL/GenBank/DDBJ databases">
        <title>Comparative genomics of the Campylobacter concisus group.</title>
        <authorList>
            <person name="Miller W.G."/>
            <person name="Yee E."/>
            <person name="Chapman M.H."/>
            <person name="Huynh S."/>
            <person name="Bono J.L."/>
            <person name="On S.L.W."/>
            <person name="StLeger J."/>
            <person name="Foster G."/>
            <person name="Parker C.T."/>
        </authorList>
    </citation>
    <scope>NUCLEOTIDE SEQUENCE [LARGE SCALE GENOMIC DNA]</scope>
    <source>
        <strain evidence="1 2">ATCC 33238</strain>
    </source>
</reference>
<proteinExistence type="predicted"/>
<dbReference type="Proteomes" id="UP000502377">
    <property type="component" value="Chromosome"/>
</dbReference>
<protein>
    <submittedName>
        <fullName evidence="1">Putative membrane protein (DsbD domain)</fullName>
    </submittedName>
</protein>
<dbReference type="PANTHER" id="PTHR42208">
    <property type="entry name" value="HEAVY METAL TRANSPORTER-RELATED"/>
    <property type="match status" value="1"/>
</dbReference>
<dbReference type="PANTHER" id="PTHR42208:SF1">
    <property type="entry name" value="HEAVY METAL TRANSPORTER"/>
    <property type="match status" value="1"/>
</dbReference>
<dbReference type="RefSeq" id="WP_004318792.1">
    <property type="nucleotide sequence ID" value="NZ_CAJPTG010000112.1"/>
</dbReference>
<evidence type="ECO:0000313" key="1">
    <source>
        <dbReference type="EMBL" id="QCD46060.1"/>
    </source>
</evidence>
<dbReference type="InterPro" id="IPR039447">
    <property type="entry name" value="UreH-like_TM_dom"/>
</dbReference>
<gene>
    <name evidence="1" type="ORF">CRECT_0363</name>
</gene>
<organism evidence="1 2">
    <name type="scientific">Campylobacter rectus</name>
    <name type="common">Wolinella recta</name>
    <dbReference type="NCBI Taxonomy" id="203"/>
    <lineage>
        <taxon>Bacteria</taxon>
        <taxon>Pseudomonadati</taxon>
        <taxon>Campylobacterota</taxon>
        <taxon>Epsilonproteobacteria</taxon>
        <taxon>Campylobacterales</taxon>
        <taxon>Campylobacteraceae</taxon>
        <taxon>Campylobacter</taxon>
    </lineage>
</organism>
<dbReference type="EMBL" id="CP012543">
    <property type="protein sequence ID" value="QCD46060.1"/>
    <property type="molecule type" value="Genomic_DNA"/>
</dbReference>
<dbReference type="KEGG" id="crx:CRECT_0363"/>
<dbReference type="Pfam" id="PF13386">
    <property type="entry name" value="DsbD_2"/>
    <property type="match status" value="1"/>
</dbReference>
<evidence type="ECO:0000313" key="2">
    <source>
        <dbReference type="Proteomes" id="UP000502377"/>
    </source>
</evidence>
<name>A0A6G5QK68_CAMRE</name>
<dbReference type="AlphaFoldDB" id="A0A6G5QK68"/>
<accession>A0A6G5QK68</accession>